<protein>
    <submittedName>
        <fullName evidence="1">Uncharacterized protein</fullName>
    </submittedName>
</protein>
<name>A0AAD3SQF2_NEPGR</name>
<reference evidence="1" key="1">
    <citation type="submission" date="2023-05" db="EMBL/GenBank/DDBJ databases">
        <title>Nepenthes gracilis genome sequencing.</title>
        <authorList>
            <person name="Fukushima K."/>
        </authorList>
    </citation>
    <scope>NUCLEOTIDE SEQUENCE</scope>
    <source>
        <strain evidence="1">SING2019-196</strain>
    </source>
</reference>
<sequence>MTLLAATGHLDGMISSELPIPDGAEGVLSDDQSHLPVALVSSGLPDAHLKDLAGDFHGPLLGEAVFNQLVEKKLTFAACCWDLKLLLDEAAG</sequence>
<dbReference type="EMBL" id="BSYO01000014">
    <property type="protein sequence ID" value="GMH14636.1"/>
    <property type="molecule type" value="Genomic_DNA"/>
</dbReference>
<evidence type="ECO:0000313" key="2">
    <source>
        <dbReference type="Proteomes" id="UP001279734"/>
    </source>
</evidence>
<dbReference type="Proteomes" id="UP001279734">
    <property type="component" value="Unassembled WGS sequence"/>
</dbReference>
<proteinExistence type="predicted"/>
<evidence type="ECO:0000313" key="1">
    <source>
        <dbReference type="EMBL" id="GMH14636.1"/>
    </source>
</evidence>
<comment type="caution">
    <text evidence="1">The sequence shown here is derived from an EMBL/GenBank/DDBJ whole genome shotgun (WGS) entry which is preliminary data.</text>
</comment>
<gene>
    <name evidence="1" type="ORF">Nepgr_016477</name>
</gene>
<accession>A0AAD3SQF2</accession>
<dbReference type="AlphaFoldDB" id="A0AAD3SQF2"/>
<keyword evidence="2" id="KW-1185">Reference proteome</keyword>
<organism evidence="1 2">
    <name type="scientific">Nepenthes gracilis</name>
    <name type="common">Slender pitcher plant</name>
    <dbReference type="NCBI Taxonomy" id="150966"/>
    <lineage>
        <taxon>Eukaryota</taxon>
        <taxon>Viridiplantae</taxon>
        <taxon>Streptophyta</taxon>
        <taxon>Embryophyta</taxon>
        <taxon>Tracheophyta</taxon>
        <taxon>Spermatophyta</taxon>
        <taxon>Magnoliopsida</taxon>
        <taxon>eudicotyledons</taxon>
        <taxon>Gunneridae</taxon>
        <taxon>Pentapetalae</taxon>
        <taxon>Caryophyllales</taxon>
        <taxon>Nepenthaceae</taxon>
        <taxon>Nepenthes</taxon>
    </lineage>
</organism>